<organism evidence="2 3">
    <name type="scientific">Acrocarpospora pleiomorpha</name>
    <dbReference type="NCBI Taxonomy" id="90975"/>
    <lineage>
        <taxon>Bacteria</taxon>
        <taxon>Bacillati</taxon>
        <taxon>Actinomycetota</taxon>
        <taxon>Actinomycetes</taxon>
        <taxon>Streptosporangiales</taxon>
        <taxon>Streptosporangiaceae</taxon>
        <taxon>Acrocarpospora</taxon>
    </lineage>
</organism>
<proteinExistence type="predicted"/>
<dbReference type="InterPro" id="IPR014781">
    <property type="entry name" value="Anthrax_toxin_lethal/edema_N/C"/>
</dbReference>
<gene>
    <name evidence="2" type="ORF">Aple_013580</name>
</gene>
<sequence length="178" mass="19424">MLRRQWVPSGDLLPAAELIHMVDDLASLPVHIATRLAEELDAIWLGPGAVPDLDDLGHLRGQAIPSGVALWDVVPGMCTGRIIAIGTSAHVSASLVLHEVGHALDVWDGMSSSAEWTTVMKMISPHIQHPRYLDTVEWFAEAYALCASGQAGRLLRMLDGQENLAAVVWGYFRRHYGV</sequence>
<evidence type="ECO:0000259" key="1">
    <source>
        <dbReference type="Pfam" id="PF07737"/>
    </source>
</evidence>
<keyword evidence="3" id="KW-1185">Reference proteome</keyword>
<evidence type="ECO:0000313" key="2">
    <source>
        <dbReference type="EMBL" id="GES18463.1"/>
    </source>
</evidence>
<dbReference type="EMBL" id="BLAF01000007">
    <property type="protein sequence ID" value="GES18463.1"/>
    <property type="molecule type" value="Genomic_DNA"/>
</dbReference>
<dbReference type="AlphaFoldDB" id="A0A5M3XHH3"/>
<accession>A0A5M3XHH3</accession>
<feature type="domain" description="Anthrax toxin lethal/endema factor N-/C-terminal" evidence="1">
    <location>
        <begin position="17"/>
        <end position="148"/>
    </location>
</feature>
<protein>
    <recommendedName>
        <fullName evidence="1">Anthrax toxin lethal/endema factor N-/C-terminal domain-containing protein</fullName>
    </recommendedName>
</protein>
<dbReference type="Pfam" id="PF07737">
    <property type="entry name" value="ATLF"/>
    <property type="match status" value="1"/>
</dbReference>
<dbReference type="SUPFAM" id="SSF55486">
    <property type="entry name" value="Metalloproteases ('zincins'), catalytic domain"/>
    <property type="match status" value="1"/>
</dbReference>
<evidence type="ECO:0000313" key="3">
    <source>
        <dbReference type="Proteomes" id="UP000377595"/>
    </source>
</evidence>
<name>A0A5M3XHH3_9ACTN</name>
<reference evidence="2 3" key="1">
    <citation type="submission" date="2019-10" db="EMBL/GenBank/DDBJ databases">
        <title>Whole genome shotgun sequence of Acrocarpospora pleiomorpha NBRC 16267.</title>
        <authorList>
            <person name="Ichikawa N."/>
            <person name="Kimura A."/>
            <person name="Kitahashi Y."/>
            <person name="Komaki H."/>
            <person name="Oguchi A."/>
        </authorList>
    </citation>
    <scope>NUCLEOTIDE SEQUENCE [LARGE SCALE GENOMIC DNA]</scope>
    <source>
        <strain evidence="2 3">NBRC 16267</strain>
    </source>
</reference>
<dbReference type="Proteomes" id="UP000377595">
    <property type="component" value="Unassembled WGS sequence"/>
</dbReference>
<comment type="caution">
    <text evidence="2">The sequence shown here is derived from an EMBL/GenBank/DDBJ whole genome shotgun (WGS) entry which is preliminary data.</text>
</comment>